<sequence length="97" mass="9920">MASVKAIAFALAVLAMAPQTSGVFLAVKKVGNFHHPLHHHHPAISAPLAPVPMMPVPMAPMPVAPVAFAHPVAPIPVVRHMPAATGGVSKFGFGVIG</sequence>
<dbReference type="AlphaFoldDB" id="A0AA88HPV6"/>
<evidence type="ECO:0000313" key="2">
    <source>
        <dbReference type="EMBL" id="KAK2711069.1"/>
    </source>
</evidence>
<accession>A0AA88HPV6</accession>
<keyword evidence="1" id="KW-0732">Signal</keyword>
<protein>
    <submittedName>
        <fullName evidence="2">Uncharacterized protein</fullName>
    </submittedName>
</protein>
<keyword evidence="3" id="KW-1185">Reference proteome</keyword>
<organism evidence="2 3">
    <name type="scientific">Artemia franciscana</name>
    <name type="common">Brine shrimp</name>
    <name type="synonym">Artemia sanfranciscana</name>
    <dbReference type="NCBI Taxonomy" id="6661"/>
    <lineage>
        <taxon>Eukaryota</taxon>
        <taxon>Metazoa</taxon>
        <taxon>Ecdysozoa</taxon>
        <taxon>Arthropoda</taxon>
        <taxon>Crustacea</taxon>
        <taxon>Branchiopoda</taxon>
        <taxon>Anostraca</taxon>
        <taxon>Artemiidae</taxon>
        <taxon>Artemia</taxon>
    </lineage>
</organism>
<evidence type="ECO:0000313" key="3">
    <source>
        <dbReference type="Proteomes" id="UP001187531"/>
    </source>
</evidence>
<reference evidence="2" key="1">
    <citation type="submission" date="2023-07" db="EMBL/GenBank/DDBJ databases">
        <title>Chromosome-level genome assembly of Artemia franciscana.</title>
        <authorList>
            <person name="Jo E."/>
        </authorList>
    </citation>
    <scope>NUCLEOTIDE SEQUENCE</scope>
    <source>
        <tissue evidence="2">Whole body</tissue>
    </source>
</reference>
<gene>
    <name evidence="2" type="ORF">QYM36_012292</name>
</gene>
<feature type="chain" id="PRO_5041634240" evidence="1">
    <location>
        <begin position="23"/>
        <end position="97"/>
    </location>
</feature>
<comment type="caution">
    <text evidence="2">The sequence shown here is derived from an EMBL/GenBank/DDBJ whole genome shotgun (WGS) entry which is preliminary data.</text>
</comment>
<evidence type="ECO:0000256" key="1">
    <source>
        <dbReference type="SAM" id="SignalP"/>
    </source>
</evidence>
<proteinExistence type="predicted"/>
<dbReference type="EMBL" id="JAVRJZ010000016">
    <property type="protein sequence ID" value="KAK2711069.1"/>
    <property type="molecule type" value="Genomic_DNA"/>
</dbReference>
<dbReference type="Proteomes" id="UP001187531">
    <property type="component" value="Unassembled WGS sequence"/>
</dbReference>
<feature type="signal peptide" evidence="1">
    <location>
        <begin position="1"/>
        <end position="22"/>
    </location>
</feature>
<name>A0AA88HPV6_ARTSF</name>